<comment type="similarity">
    <text evidence="1">Belongs to the UPF0390 family.</text>
</comment>
<organism evidence="3 4">
    <name type="scientific">Pyrrhoderma noxium</name>
    <dbReference type="NCBI Taxonomy" id="2282107"/>
    <lineage>
        <taxon>Eukaryota</taxon>
        <taxon>Fungi</taxon>
        <taxon>Dikarya</taxon>
        <taxon>Basidiomycota</taxon>
        <taxon>Agaricomycotina</taxon>
        <taxon>Agaricomycetes</taxon>
        <taxon>Hymenochaetales</taxon>
        <taxon>Hymenochaetaceae</taxon>
        <taxon>Pyrrhoderma</taxon>
    </lineage>
</organism>
<feature type="region of interest" description="Disordered" evidence="2">
    <location>
        <begin position="65"/>
        <end position="93"/>
    </location>
</feature>
<comment type="caution">
    <text evidence="3">The sequence shown here is derived from an EMBL/GenBank/DDBJ whole genome shotgun (WGS) entry which is preliminary data.</text>
</comment>
<sequence length="93" mass="9769">MAQGKSKGLQKKAESSRHAAKAAANTKKGRRVIAPKRAAAVKKEALNKSLSAKINRSIEQQLASAANPGTLTILRSEAPKETSKTSGTKKSSN</sequence>
<dbReference type="Pfam" id="PF09495">
    <property type="entry name" value="DUF2462"/>
    <property type="match status" value="1"/>
</dbReference>
<gene>
    <name evidence="3" type="ORF">PNOK_0757100</name>
</gene>
<dbReference type="EMBL" id="NBII01000007">
    <property type="protein sequence ID" value="PAV17506.1"/>
    <property type="molecule type" value="Genomic_DNA"/>
</dbReference>
<evidence type="ECO:0000313" key="4">
    <source>
        <dbReference type="Proteomes" id="UP000217199"/>
    </source>
</evidence>
<keyword evidence="4" id="KW-1185">Reference proteome</keyword>
<accession>A0A286UD31</accession>
<dbReference type="AlphaFoldDB" id="A0A286UD31"/>
<dbReference type="InParanoid" id="A0A286UD31"/>
<feature type="compositionally biased region" description="Low complexity" evidence="2">
    <location>
        <begin position="84"/>
        <end position="93"/>
    </location>
</feature>
<dbReference type="STRING" id="2282107.A0A286UD31"/>
<dbReference type="Proteomes" id="UP000217199">
    <property type="component" value="Unassembled WGS sequence"/>
</dbReference>
<evidence type="ECO:0000313" key="3">
    <source>
        <dbReference type="EMBL" id="PAV17506.1"/>
    </source>
</evidence>
<feature type="region of interest" description="Disordered" evidence="2">
    <location>
        <begin position="1"/>
        <end position="35"/>
    </location>
</feature>
<dbReference type="PANTHER" id="PTHR16967">
    <property type="entry name" value="LEYDIG CELL TUMOR 10 KDA PROTEIN HOMOLOG"/>
    <property type="match status" value="1"/>
</dbReference>
<evidence type="ECO:0000256" key="1">
    <source>
        <dbReference type="ARBA" id="ARBA00006802"/>
    </source>
</evidence>
<dbReference type="InterPro" id="IPR019034">
    <property type="entry name" value="UPF0390"/>
</dbReference>
<protein>
    <submittedName>
        <fullName evidence="3">Uncharacterized protein</fullName>
    </submittedName>
</protein>
<dbReference type="OrthoDB" id="5239630at2759"/>
<reference evidence="3 4" key="1">
    <citation type="journal article" date="2017" name="Mol. Ecol.">
        <title>Comparative and population genomic landscape of Phellinus noxius: A hypervariable fungus causing root rot in trees.</title>
        <authorList>
            <person name="Chung C.L."/>
            <person name="Lee T.J."/>
            <person name="Akiba M."/>
            <person name="Lee H.H."/>
            <person name="Kuo T.H."/>
            <person name="Liu D."/>
            <person name="Ke H.M."/>
            <person name="Yokoi T."/>
            <person name="Roa M.B."/>
            <person name="Lu M.J."/>
            <person name="Chang Y.Y."/>
            <person name="Ann P.J."/>
            <person name="Tsai J.N."/>
            <person name="Chen C.Y."/>
            <person name="Tzean S.S."/>
            <person name="Ota Y."/>
            <person name="Hattori T."/>
            <person name="Sahashi N."/>
            <person name="Liou R.F."/>
            <person name="Kikuchi T."/>
            <person name="Tsai I.J."/>
        </authorList>
    </citation>
    <scope>NUCLEOTIDE SEQUENCE [LARGE SCALE GENOMIC DNA]</scope>
    <source>
        <strain evidence="3 4">FFPRI411160</strain>
    </source>
</reference>
<name>A0A286UD31_9AGAM</name>
<dbReference type="PANTHER" id="PTHR16967:SF1">
    <property type="entry name" value="LEYDIG CELL TUMOR 10 KDA PROTEIN HOMOLOG"/>
    <property type="match status" value="1"/>
</dbReference>
<proteinExistence type="inferred from homology"/>
<evidence type="ECO:0000256" key="2">
    <source>
        <dbReference type="SAM" id="MobiDB-lite"/>
    </source>
</evidence>